<dbReference type="Proteomes" id="UP000481700">
    <property type="component" value="Unassembled WGS sequence"/>
</dbReference>
<comment type="caution">
    <text evidence="1">The sequence shown here is derived from an EMBL/GenBank/DDBJ whole genome shotgun (WGS) entry which is preliminary data.</text>
</comment>
<organism evidence="1 2">
    <name type="scientific">Phocaeicola dorei</name>
    <dbReference type="NCBI Taxonomy" id="357276"/>
    <lineage>
        <taxon>Bacteria</taxon>
        <taxon>Pseudomonadati</taxon>
        <taxon>Bacteroidota</taxon>
        <taxon>Bacteroidia</taxon>
        <taxon>Bacteroidales</taxon>
        <taxon>Bacteroidaceae</taxon>
        <taxon>Phocaeicola</taxon>
    </lineage>
</organism>
<evidence type="ECO:0000313" key="1">
    <source>
        <dbReference type="EMBL" id="KAA5298288.1"/>
    </source>
</evidence>
<dbReference type="EMBL" id="VVZV01000427">
    <property type="protein sequence ID" value="KAA5298288.1"/>
    <property type="molecule type" value="Genomic_DNA"/>
</dbReference>
<dbReference type="AlphaFoldDB" id="A0A6L3II00"/>
<feature type="non-terminal residue" evidence="1">
    <location>
        <position position="170"/>
    </location>
</feature>
<reference evidence="1 2" key="1">
    <citation type="journal article" date="2019" name="Nat. Med.">
        <title>A library of human gut bacterial isolates paired with longitudinal multiomics data enables mechanistic microbiome research.</title>
        <authorList>
            <person name="Poyet M."/>
            <person name="Groussin M."/>
            <person name="Gibbons S.M."/>
            <person name="Avila-Pacheco J."/>
            <person name="Jiang X."/>
            <person name="Kearney S.M."/>
            <person name="Perrotta A.R."/>
            <person name="Berdy B."/>
            <person name="Zhao S."/>
            <person name="Lieberman T.D."/>
            <person name="Swanson P.K."/>
            <person name="Smith M."/>
            <person name="Roesemann S."/>
            <person name="Alexander J.E."/>
            <person name="Rich S.A."/>
            <person name="Livny J."/>
            <person name="Vlamakis H."/>
            <person name="Clish C."/>
            <person name="Bullock K."/>
            <person name="Deik A."/>
            <person name="Scott J."/>
            <person name="Pierce K.A."/>
            <person name="Xavier R.J."/>
            <person name="Alm E.J."/>
        </authorList>
    </citation>
    <scope>NUCLEOTIDE SEQUENCE [LARGE SCALE GENOMIC DNA]</scope>
    <source>
        <strain evidence="1 2">BIOML-A25</strain>
    </source>
</reference>
<evidence type="ECO:0000313" key="2">
    <source>
        <dbReference type="Proteomes" id="UP000481700"/>
    </source>
</evidence>
<gene>
    <name evidence="1" type="ORF">F2Z07_28400</name>
</gene>
<sequence length="170" mass="19874">MKKEKQSWTDYVPHSVSLYYVDYRENLDSHDDLQEQCIRRNSLGPLEEQILEWYADQEHDNLQEYLSEIRNEMEADGKSAEYIRHEEKIKDLLYERNNTDPAEELIDNSAVTNMFYSLGVEIEGYVYGGCGRGESETVSLRKIRRALQLKEGLFTDELHELLVNAPYGGE</sequence>
<name>A0A6L3II00_9BACT</name>
<proteinExistence type="predicted"/>
<protein>
    <submittedName>
        <fullName evidence="1">Uncharacterized protein</fullName>
    </submittedName>
</protein>
<accession>A0A6L3II00</accession>